<evidence type="ECO:0000313" key="1">
    <source>
        <dbReference type="EMBL" id="KLV01472.1"/>
    </source>
</evidence>
<gene>
    <name evidence="1" type="ORF">ABT56_22210</name>
</gene>
<reference evidence="1 2" key="1">
    <citation type="submission" date="2015-05" db="EMBL/GenBank/DDBJ databases">
        <title>Photobacterium galathea sp. nov.</title>
        <authorList>
            <person name="Machado H."/>
            <person name="Gram L."/>
        </authorList>
    </citation>
    <scope>NUCLEOTIDE SEQUENCE [LARGE SCALE GENOMIC DNA]</scope>
    <source>
        <strain evidence="1 2">CGMCC 1.12159</strain>
    </source>
</reference>
<dbReference type="AlphaFoldDB" id="A0A0J1JHP6"/>
<dbReference type="PATRIC" id="fig|1195763.3.peg.4761"/>
<organism evidence="1 2">
    <name type="scientific">Photobacterium aquae</name>
    <dbReference type="NCBI Taxonomy" id="1195763"/>
    <lineage>
        <taxon>Bacteria</taxon>
        <taxon>Pseudomonadati</taxon>
        <taxon>Pseudomonadota</taxon>
        <taxon>Gammaproteobacteria</taxon>
        <taxon>Vibrionales</taxon>
        <taxon>Vibrionaceae</taxon>
        <taxon>Photobacterium</taxon>
    </lineage>
</organism>
<protein>
    <submittedName>
        <fullName evidence="1">Uncharacterized protein</fullName>
    </submittedName>
</protein>
<sequence>MKIIFVAGIPYSGKSTFIQCLLDKKVVLQGIQDQIEVDSEFEVLEVDRGISEIAKDFSLIFSGLDSWLPKFKTDFEKEHRKSGIHNKEIFVKKIEKEWKDTQGNQREFIRYYGAYKNHLWLLGVISKINNIGDKTIIIDSTMETRKIRSDVFELFRRECPNFSSIQKEFYYFNTPLDECLKRRKANPIRSDKVFQTKAKLIRERYRNQEHPVKFELGDCYIGILG</sequence>
<dbReference type="Gene3D" id="3.40.50.300">
    <property type="entry name" value="P-loop containing nucleotide triphosphate hydrolases"/>
    <property type="match status" value="1"/>
</dbReference>
<dbReference type="InterPro" id="IPR027417">
    <property type="entry name" value="P-loop_NTPase"/>
</dbReference>
<dbReference type="Proteomes" id="UP000036097">
    <property type="component" value="Unassembled WGS sequence"/>
</dbReference>
<accession>A0A0J1JHP6</accession>
<proteinExistence type="predicted"/>
<name>A0A0J1JHP6_9GAMM</name>
<comment type="caution">
    <text evidence="1">The sequence shown here is derived from an EMBL/GenBank/DDBJ whole genome shotgun (WGS) entry which is preliminary data.</text>
</comment>
<keyword evidence="2" id="KW-1185">Reference proteome</keyword>
<evidence type="ECO:0000313" key="2">
    <source>
        <dbReference type="Proteomes" id="UP000036097"/>
    </source>
</evidence>
<dbReference type="RefSeq" id="WP_047881098.1">
    <property type="nucleotide sequence ID" value="NZ_LDOT01000053.1"/>
</dbReference>
<dbReference type="SUPFAM" id="SSF52540">
    <property type="entry name" value="P-loop containing nucleoside triphosphate hydrolases"/>
    <property type="match status" value="1"/>
</dbReference>
<dbReference type="EMBL" id="LDOT01000053">
    <property type="protein sequence ID" value="KLV01472.1"/>
    <property type="molecule type" value="Genomic_DNA"/>
</dbReference>